<dbReference type="Gene3D" id="3.20.20.60">
    <property type="entry name" value="Phosphoenolpyruvate-binding domains"/>
    <property type="match status" value="1"/>
</dbReference>
<name>A0A318LJL4_9PSEU</name>
<keyword evidence="2" id="KW-0479">Metal-binding</keyword>
<dbReference type="AlphaFoldDB" id="A0A318LJL4"/>
<dbReference type="GO" id="GO:0005737">
    <property type="term" value="C:cytoplasm"/>
    <property type="evidence" value="ECO:0007669"/>
    <property type="project" value="TreeGrafter"/>
</dbReference>
<accession>A0A318LJL4</accession>
<dbReference type="EMBL" id="MASU01000008">
    <property type="protein sequence ID" value="PXY29788.1"/>
    <property type="molecule type" value="Genomic_DNA"/>
</dbReference>
<dbReference type="InterPro" id="IPR005000">
    <property type="entry name" value="Aldolase/citrate-lyase_domain"/>
</dbReference>
<comment type="similarity">
    <text evidence="1">Belongs to the HpcH/HpaI aldolase family.</text>
</comment>
<dbReference type="GO" id="GO:0046872">
    <property type="term" value="F:metal ion binding"/>
    <property type="evidence" value="ECO:0007669"/>
    <property type="project" value="UniProtKB-KW"/>
</dbReference>
<dbReference type="PANTHER" id="PTHR30502">
    <property type="entry name" value="2-KETO-3-DEOXY-L-RHAMNONATE ALDOLASE"/>
    <property type="match status" value="1"/>
</dbReference>
<dbReference type="PANTHER" id="PTHR30502:SF0">
    <property type="entry name" value="PHOSPHOENOLPYRUVATE CARBOXYLASE FAMILY PROTEIN"/>
    <property type="match status" value="1"/>
</dbReference>
<evidence type="ECO:0000256" key="3">
    <source>
        <dbReference type="ARBA" id="ARBA00023239"/>
    </source>
</evidence>
<evidence type="ECO:0000256" key="1">
    <source>
        <dbReference type="ARBA" id="ARBA00005568"/>
    </source>
</evidence>
<protein>
    <recommendedName>
        <fullName evidence="4">HpcH/HpaI aldolase/citrate lyase domain-containing protein</fullName>
    </recommendedName>
</protein>
<gene>
    <name evidence="5" type="ORF">BA062_20135</name>
</gene>
<sequence>MVSLGRTAFGTWIKLPTIDSVELLAQAGFDFLVVDMEHSPLDVLTVHQLLGAARGCGVPALVRVSDRTPSTISRVLDSGASGVLVPHVDTAADARTVVSAGRFPPQGTRGYGPTVRAGAWGADVAGYRASGEEIAVIPQLESREAIDAVREIGAVDGVAALFVGPADLAVATGLTTGSAAFAALLDDVASAAKALELPLGTAVGTAAAARELADHHDFVLIANDASLLGQAARELVTDAHRDTTQNGADR</sequence>
<keyword evidence="3" id="KW-0456">Lyase</keyword>
<dbReference type="Pfam" id="PF03328">
    <property type="entry name" value="HpcH_HpaI"/>
    <property type="match status" value="1"/>
</dbReference>
<dbReference type="SUPFAM" id="SSF51621">
    <property type="entry name" value="Phosphoenolpyruvate/pyruvate domain"/>
    <property type="match status" value="1"/>
</dbReference>
<feature type="domain" description="HpcH/HpaI aldolase/citrate lyase" evidence="4">
    <location>
        <begin position="10"/>
        <end position="197"/>
    </location>
</feature>
<dbReference type="InterPro" id="IPR050251">
    <property type="entry name" value="HpcH-HpaI_aldolase"/>
</dbReference>
<comment type="caution">
    <text evidence="5">The sequence shown here is derived from an EMBL/GenBank/DDBJ whole genome shotgun (WGS) entry which is preliminary data.</text>
</comment>
<dbReference type="GO" id="GO:0016832">
    <property type="term" value="F:aldehyde-lyase activity"/>
    <property type="evidence" value="ECO:0007669"/>
    <property type="project" value="TreeGrafter"/>
</dbReference>
<evidence type="ECO:0000259" key="4">
    <source>
        <dbReference type="Pfam" id="PF03328"/>
    </source>
</evidence>
<organism evidence="5 6">
    <name type="scientific">Prauserella flavalba</name>
    <dbReference type="NCBI Taxonomy" id="1477506"/>
    <lineage>
        <taxon>Bacteria</taxon>
        <taxon>Bacillati</taxon>
        <taxon>Actinomycetota</taxon>
        <taxon>Actinomycetes</taxon>
        <taxon>Pseudonocardiales</taxon>
        <taxon>Pseudonocardiaceae</taxon>
        <taxon>Prauserella</taxon>
    </lineage>
</organism>
<evidence type="ECO:0000256" key="2">
    <source>
        <dbReference type="ARBA" id="ARBA00022723"/>
    </source>
</evidence>
<proteinExistence type="inferred from homology"/>
<evidence type="ECO:0000313" key="5">
    <source>
        <dbReference type="EMBL" id="PXY29788.1"/>
    </source>
</evidence>
<keyword evidence="6" id="KW-1185">Reference proteome</keyword>
<dbReference type="InterPro" id="IPR040442">
    <property type="entry name" value="Pyrv_kinase-like_dom_sf"/>
</dbReference>
<reference evidence="5 6" key="1">
    <citation type="submission" date="2016-07" db="EMBL/GenBank/DDBJ databases">
        <title>Draft genome sequence of Prauserella sp. YIM 121212, isolated from alkaline soil.</title>
        <authorList>
            <person name="Ruckert C."/>
            <person name="Albersmeier A."/>
            <person name="Jiang C.-L."/>
            <person name="Jiang Y."/>
            <person name="Kalinowski J."/>
            <person name="Schneider O."/>
            <person name="Winkler A."/>
            <person name="Zotchev S.B."/>
        </authorList>
    </citation>
    <scope>NUCLEOTIDE SEQUENCE [LARGE SCALE GENOMIC DNA]</scope>
    <source>
        <strain evidence="5 6">YIM 121212</strain>
    </source>
</reference>
<evidence type="ECO:0000313" key="6">
    <source>
        <dbReference type="Proteomes" id="UP000247892"/>
    </source>
</evidence>
<dbReference type="Proteomes" id="UP000247892">
    <property type="component" value="Unassembled WGS sequence"/>
</dbReference>
<dbReference type="InterPro" id="IPR015813">
    <property type="entry name" value="Pyrv/PenolPyrv_kinase-like_dom"/>
</dbReference>